<proteinExistence type="predicted"/>
<accession>A0A0A9G412</accession>
<protein>
    <submittedName>
        <fullName evidence="1">Uncharacterized protein</fullName>
    </submittedName>
</protein>
<name>A0A0A9G412_ARUDO</name>
<dbReference type="AlphaFoldDB" id="A0A0A9G412"/>
<organism evidence="1">
    <name type="scientific">Arundo donax</name>
    <name type="common">Giant reed</name>
    <name type="synonym">Donax arundinaceus</name>
    <dbReference type="NCBI Taxonomy" id="35708"/>
    <lineage>
        <taxon>Eukaryota</taxon>
        <taxon>Viridiplantae</taxon>
        <taxon>Streptophyta</taxon>
        <taxon>Embryophyta</taxon>
        <taxon>Tracheophyta</taxon>
        <taxon>Spermatophyta</taxon>
        <taxon>Magnoliopsida</taxon>
        <taxon>Liliopsida</taxon>
        <taxon>Poales</taxon>
        <taxon>Poaceae</taxon>
        <taxon>PACMAD clade</taxon>
        <taxon>Arundinoideae</taxon>
        <taxon>Arundineae</taxon>
        <taxon>Arundo</taxon>
    </lineage>
</organism>
<sequence length="42" mass="4749">MERGARQTKMGSSIRILPNSPCPFCLSEHNICVIFLVVNWPC</sequence>
<dbReference type="EMBL" id="GBRH01179707">
    <property type="protein sequence ID" value="JAE18189.1"/>
    <property type="molecule type" value="Transcribed_RNA"/>
</dbReference>
<reference evidence="1" key="2">
    <citation type="journal article" date="2015" name="Data Brief">
        <title>Shoot transcriptome of the giant reed, Arundo donax.</title>
        <authorList>
            <person name="Barrero R.A."/>
            <person name="Guerrero F.D."/>
            <person name="Moolhuijzen P."/>
            <person name="Goolsby J.A."/>
            <person name="Tidwell J."/>
            <person name="Bellgard S.E."/>
            <person name="Bellgard M.I."/>
        </authorList>
    </citation>
    <scope>NUCLEOTIDE SEQUENCE</scope>
    <source>
        <tissue evidence="1">Shoot tissue taken approximately 20 cm above the soil surface</tissue>
    </source>
</reference>
<reference evidence="1" key="1">
    <citation type="submission" date="2014-09" db="EMBL/GenBank/DDBJ databases">
        <authorList>
            <person name="Magalhaes I.L.F."/>
            <person name="Oliveira U."/>
            <person name="Santos F.R."/>
            <person name="Vidigal T.H.D.A."/>
            <person name="Brescovit A.D."/>
            <person name="Santos A.J."/>
        </authorList>
    </citation>
    <scope>NUCLEOTIDE SEQUENCE</scope>
    <source>
        <tissue evidence="1">Shoot tissue taken approximately 20 cm above the soil surface</tissue>
    </source>
</reference>
<evidence type="ECO:0000313" key="1">
    <source>
        <dbReference type="EMBL" id="JAE18189.1"/>
    </source>
</evidence>